<gene>
    <name evidence="3" type="ORF">GWK16_23940</name>
</gene>
<evidence type="ECO:0000313" key="3">
    <source>
        <dbReference type="EMBL" id="NMJ44320.1"/>
    </source>
</evidence>
<dbReference type="Pfam" id="PF01928">
    <property type="entry name" value="CYTH"/>
    <property type="match status" value="1"/>
</dbReference>
<evidence type="ECO:0000313" key="4">
    <source>
        <dbReference type="Proteomes" id="UP000548582"/>
    </source>
</evidence>
<dbReference type="AlphaFoldDB" id="A0A848ELQ7"/>
<dbReference type="SMART" id="SM01118">
    <property type="entry name" value="CYTH"/>
    <property type="match status" value="1"/>
</dbReference>
<evidence type="ECO:0000256" key="1">
    <source>
        <dbReference type="PIRSR" id="PIRSR016487-1"/>
    </source>
</evidence>
<dbReference type="CDD" id="cd07891">
    <property type="entry name" value="CYTH-like_CthTTM-like_1"/>
    <property type="match status" value="1"/>
</dbReference>
<dbReference type="InterPro" id="IPR012042">
    <property type="entry name" value="NeuTTM/CthTTM-like"/>
</dbReference>
<reference evidence="3 4" key="1">
    <citation type="submission" date="2020-03" db="EMBL/GenBank/DDBJ databases">
        <authorList>
            <person name="Sun Q."/>
        </authorList>
    </citation>
    <scope>NUCLEOTIDE SEQUENCE [LARGE SCALE GENOMIC DNA]</scope>
    <source>
        <strain evidence="3 4">JC162</strain>
    </source>
</reference>
<dbReference type="RefSeq" id="WP_170056500.1">
    <property type="nucleotide sequence ID" value="NZ_JABBKX010000014.1"/>
</dbReference>
<accession>A0A848ELQ7</accession>
<dbReference type="PANTHER" id="PTHR40114">
    <property type="entry name" value="SLR0698 PROTEIN"/>
    <property type="match status" value="1"/>
</dbReference>
<name>A0A848ELQ7_9PROT</name>
<protein>
    <submittedName>
        <fullName evidence="3">CYTH domain-containing protein</fullName>
    </submittedName>
</protein>
<evidence type="ECO:0000259" key="2">
    <source>
        <dbReference type="PROSITE" id="PS51707"/>
    </source>
</evidence>
<feature type="domain" description="CYTH" evidence="2">
    <location>
        <begin position="2"/>
        <end position="148"/>
    </location>
</feature>
<keyword evidence="4" id="KW-1185">Reference proteome</keyword>
<dbReference type="PIRSF" id="PIRSF016487">
    <property type="entry name" value="CYTH_UCP016487"/>
    <property type="match status" value="1"/>
</dbReference>
<organism evidence="3 4">
    <name type="scientific">Neoroseomonas marina</name>
    <dbReference type="NCBI Taxonomy" id="1232220"/>
    <lineage>
        <taxon>Bacteria</taxon>
        <taxon>Pseudomonadati</taxon>
        <taxon>Pseudomonadota</taxon>
        <taxon>Alphaproteobacteria</taxon>
        <taxon>Acetobacterales</taxon>
        <taxon>Acetobacteraceae</taxon>
        <taxon>Neoroseomonas</taxon>
    </lineage>
</organism>
<dbReference type="PROSITE" id="PS51707">
    <property type="entry name" value="CYTH"/>
    <property type="match status" value="1"/>
</dbReference>
<dbReference type="EMBL" id="JABBKX010000014">
    <property type="protein sequence ID" value="NMJ44320.1"/>
    <property type="molecule type" value="Genomic_DNA"/>
</dbReference>
<dbReference type="Gene3D" id="2.40.320.10">
    <property type="entry name" value="Hypothetical Protein Pfu-838710-001"/>
    <property type="match status" value="1"/>
</dbReference>
<dbReference type="InterPro" id="IPR023577">
    <property type="entry name" value="CYTH_domain"/>
</dbReference>
<dbReference type="PANTHER" id="PTHR40114:SF1">
    <property type="entry name" value="SLR0698 PROTEIN"/>
    <property type="match status" value="1"/>
</dbReference>
<sequence length="155" mass="16632">MGIEIERRFLVTGEAWRGGVTEACRLDQGYLAREDRVTVRVRVAGAAAKLTIKGPGGLVRPEFEYPVPLQDAEAMLATLCGGRRVAKTRHLVPHGGLTWEVDVFEGPLAGLVIAEVELPAADHPLALPAWAGREVTDDARYSNAVLASLDAPPRG</sequence>
<feature type="active site" description="Proton acceptor" evidence="1">
    <location>
        <position position="30"/>
    </location>
</feature>
<comment type="caution">
    <text evidence="3">The sequence shown here is derived from an EMBL/GenBank/DDBJ whole genome shotgun (WGS) entry which is preliminary data.</text>
</comment>
<dbReference type="InterPro" id="IPR033469">
    <property type="entry name" value="CYTH-like_dom_sf"/>
</dbReference>
<dbReference type="SUPFAM" id="SSF55154">
    <property type="entry name" value="CYTH-like phosphatases"/>
    <property type="match status" value="1"/>
</dbReference>
<proteinExistence type="predicted"/>
<dbReference type="Proteomes" id="UP000548582">
    <property type="component" value="Unassembled WGS sequence"/>
</dbReference>